<name>A0ABW4ZDB9_9BACT</name>
<dbReference type="PIRSF" id="PIRSF006487">
    <property type="entry name" value="GcvT"/>
    <property type="match status" value="1"/>
</dbReference>
<dbReference type="RefSeq" id="WP_377089514.1">
    <property type="nucleotide sequence ID" value="NZ_JBHSJL010000014.1"/>
</dbReference>
<evidence type="ECO:0000313" key="2">
    <source>
        <dbReference type="EMBL" id="MFD2159627.1"/>
    </source>
</evidence>
<gene>
    <name evidence="2" type="ORF">ACFSW8_12020</name>
</gene>
<dbReference type="InterPro" id="IPR017703">
    <property type="entry name" value="YgfZ/GCV_T_CS"/>
</dbReference>
<dbReference type="PANTHER" id="PTHR22602">
    <property type="entry name" value="TRANSFERASE CAF17, MITOCHONDRIAL-RELATED"/>
    <property type="match status" value="1"/>
</dbReference>
<sequence>MQPFTIASGSQALLTRAIFQLSGPDAERYLNGQCTQDVSLASTTSAVYALVTNFKGKLDGDCYIRRHEDALLIDCPIDLRESLFMRLDRYIIADDAELTDLTDQYKVLHTIAETPPSNDAWTCLRFGQDGYDQLVTPDYPAPTNTTPDQLEKARISHKIPLWGAELDHDTLPPEAGLEQRAISYTKGCYTGQEVISRMRSAGKTNRHLVLLKLTDSSPAGTPLTCEGATPDKPAGSITSTCVINETQIALAYRKRKFQEHSTFTTDTATATVIS</sequence>
<protein>
    <submittedName>
        <fullName evidence="2">YgfZ/GcvT domain-containing protein</fullName>
    </submittedName>
</protein>
<dbReference type="Gene3D" id="3.30.1360.120">
    <property type="entry name" value="Probable tRNA modification gtpase trme, domain 1"/>
    <property type="match status" value="2"/>
</dbReference>
<dbReference type="PANTHER" id="PTHR22602:SF0">
    <property type="entry name" value="TRANSFERASE CAF17, MITOCHONDRIAL-RELATED"/>
    <property type="match status" value="1"/>
</dbReference>
<dbReference type="InterPro" id="IPR045179">
    <property type="entry name" value="YgfZ/GcvT"/>
</dbReference>
<reference evidence="3" key="1">
    <citation type="journal article" date="2019" name="Int. J. Syst. Evol. Microbiol.">
        <title>The Global Catalogue of Microorganisms (GCM) 10K type strain sequencing project: providing services to taxonomists for standard genome sequencing and annotation.</title>
        <authorList>
            <consortium name="The Broad Institute Genomics Platform"/>
            <consortium name="The Broad Institute Genome Sequencing Center for Infectious Disease"/>
            <person name="Wu L."/>
            <person name="Ma J."/>
        </authorList>
    </citation>
    <scope>NUCLEOTIDE SEQUENCE [LARGE SCALE GENOMIC DNA]</scope>
    <source>
        <strain evidence="3">CCUG 57942</strain>
    </source>
</reference>
<dbReference type="Proteomes" id="UP001597389">
    <property type="component" value="Unassembled WGS sequence"/>
</dbReference>
<evidence type="ECO:0000256" key="1">
    <source>
        <dbReference type="ARBA" id="ARBA00022946"/>
    </source>
</evidence>
<comment type="caution">
    <text evidence="2">The sequence shown here is derived from an EMBL/GenBank/DDBJ whole genome shotgun (WGS) entry which is preliminary data.</text>
</comment>
<evidence type="ECO:0000313" key="3">
    <source>
        <dbReference type="Proteomes" id="UP001597389"/>
    </source>
</evidence>
<dbReference type="SUPFAM" id="SSF103025">
    <property type="entry name" value="Folate-binding domain"/>
    <property type="match status" value="1"/>
</dbReference>
<proteinExistence type="predicted"/>
<dbReference type="NCBIfam" id="TIGR03317">
    <property type="entry name" value="ygfZ_signature"/>
    <property type="match status" value="1"/>
</dbReference>
<keyword evidence="1" id="KW-0809">Transit peptide</keyword>
<organism evidence="2 3">
    <name type="scientific">Rubritalea tangerina</name>
    <dbReference type="NCBI Taxonomy" id="430798"/>
    <lineage>
        <taxon>Bacteria</taxon>
        <taxon>Pseudomonadati</taxon>
        <taxon>Verrucomicrobiota</taxon>
        <taxon>Verrucomicrobiia</taxon>
        <taxon>Verrucomicrobiales</taxon>
        <taxon>Rubritaleaceae</taxon>
        <taxon>Rubritalea</taxon>
    </lineage>
</organism>
<accession>A0ABW4ZDB9</accession>
<keyword evidence="3" id="KW-1185">Reference proteome</keyword>
<dbReference type="EMBL" id="JBHUJB010000049">
    <property type="protein sequence ID" value="MFD2159627.1"/>
    <property type="molecule type" value="Genomic_DNA"/>
</dbReference>
<dbReference type="InterPro" id="IPR027266">
    <property type="entry name" value="TrmE/GcvT-like"/>
</dbReference>